<protein>
    <recommendedName>
        <fullName evidence="4">DUF4328 domain-containing protein</fullName>
    </recommendedName>
</protein>
<feature type="transmembrane region" description="Helical" evidence="1">
    <location>
        <begin position="115"/>
        <end position="133"/>
    </location>
</feature>
<dbReference type="RefSeq" id="WP_085473437.1">
    <property type="nucleotide sequence ID" value="NZ_FXAU01000005.1"/>
</dbReference>
<proteinExistence type="predicted"/>
<keyword evidence="3" id="KW-1185">Reference proteome</keyword>
<reference evidence="2 3" key="1">
    <citation type="submission" date="2017-04" db="EMBL/GenBank/DDBJ databases">
        <authorList>
            <person name="Afonso C.L."/>
            <person name="Miller P.J."/>
            <person name="Scott M.A."/>
            <person name="Spackman E."/>
            <person name="Goraichik I."/>
            <person name="Dimitrov K.M."/>
            <person name="Suarez D.L."/>
            <person name="Swayne D.E."/>
        </authorList>
    </citation>
    <scope>NUCLEOTIDE SEQUENCE [LARGE SCALE GENOMIC DNA]</scope>
    <source>
        <strain evidence="2 3">DSM 22418</strain>
    </source>
</reference>
<name>A0A1X7KCH0_9SPHI</name>
<keyword evidence="1" id="KW-0472">Membrane</keyword>
<keyword evidence="1" id="KW-0812">Transmembrane</keyword>
<accession>A0A1X7KCH0</accession>
<dbReference type="STRING" id="561061.SAMN05660862_2698"/>
<dbReference type="Proteomes" id="UP000192980">
    <property type="component" value="Unassembled WGS sequence"/>
</dbReference>
<dbReference type="EMBL" id="FXAU01000005">
    <property type="protein sequence ID" value="SMG38593.1"/>
    <property type="molecule type" value="Genomic_DNA"/>
</dbReference>
<evidence type="ECO:0000256" key="1">
    <source>
        <dbReference type="SAM" id="Phobius"/>
    </source>
</evidence>
<evidence type="ECO:0000313" key="3">
    <source>
        <dbReference type="Proteomes" id="UP000192980"/>
    </source>
</evidence>
<evidence type="ECO:0000313" key="2">
    <source>
        <dbReference type="EMBL" id="SMG38593.1"/>
    </source>
</evidence>
<feature type="transmembrane region" description="Helical" evidence="1">
    <location>
        <begin position="48"/>
        <end position="68"/>
    </location>
</feature>
<gene>
    <name evidence="2" type="ORF">SAMN05660862_2698</name>
</gene>
<dbReference type="AlphaFoldDB" id="A0A1X7KCH0"/>
<dbReference type="OrthoDB" id="674197at2"/>
<evidence type="ECO:0008006" key="4">
    <source>
        <dbReference type="Google" id="ProtNLM"/>
    </source>
</evidence>
<keyword evidence="1" id="KW-1133">Transmembrane helix</keyword>
<sequence length="163" mass="19485">MLEYLQKGVTEEFVQYMVVAGILRIIIWLFFGYTIYSTLKLVKRENQCILPSQAWFVALPFFNIYWNFEVVRRLSDSLNNEFYDRQIEVEENPTRRSGMLFAWTFLLSNIPLPPFILVTIGLLHLVYFVTYWVKIAQHRSLLKLHIGHYGLDYKIEDKQTHEN</sequence>
<organism evidence="2 3">
    <name type="scientific">Sphingobacterium psychroaquaticum</name>
    <dbReference type="NCBI Taxonomy" id="561061"/>
    <lineage>
        <taxon>Bacteria</taxon>
        <taxon>Pseudomonadati</taxon>
        <taxon>Bacteroidota</taxon>
        <taxon>Sphingobacteriia</taxon>
        <taxon>Sphingobacteriales</taxon>
        <taxon>Sphingobacteriaceae</taxon>
        <taxon>Sphingobacterium</taxon>
    </lineage>
</organism>
<feature type="transmembrane region" description="Helical" evidence="1">
    <location>
        <begin position="13"/>
        <end position="36"/>
    </location>
</feature>